<accession>A0A9J6GLM0</accession>
<evidence type="ECO:0000313" key="1">
    <source>
        <dbReference type="EMBL" id="KAH9376219.1"/>
    </source>
</evidence>
<dbReference type="VEuPathDB" id="VectorBase:HLOH_053943"/>
<dbReference type="EMBL" id="JABSTR010000007">
    <property type="protein sequence ID" value="KAH9376219.1"/>
    <property type="molecule type" value="Genomic_DNA"/>
</dbReference>
<organism evidence="1 2">
    <name type="scientific">Haemaphysalis longicornis</name>
    <name type="common">Bush tick</name>
    <dbReference type="NCBI Taxonomy" id="44386"/>
    <lineage>
        <taxon>Eukaryota</taxon>
        <taxon>Metazoa</taxon>
        <taxon>Ecdysozoa</taxon>
        <taxon>Arthropoda</taxon>
        <taxon>Chelicerata</taxon>
        <taxon>Arachnida</taxon>
        <taxon>Acari</taxon>
        <taxon>Parasitiformes</taxon>
        <taxon>Ixodida</taxon>
        <taxon>Ixodoidea</taxon>
        <taxon>Ixodidae</taxon>
        <taxon>Haemaphysalinae</taxon>
        <taxon>Haemaphysalis</taxon>
    </lineage>
</organism>
<name>A0A9J6GLM0_HAELO</name>
<comment type="caution">
    <text evidence="1">The sequence shown here is derived from an EMBL/GenBank/DDBJ whole genome shotgun (WGS) entry which is preliminary data.</text>
</comment>
<dbReference type="AlphaFoldDB" id="A0A9J6GLM0"/>
<dbReference type="Proteomes" id="UP000821853">
    <property type="component" value="Chromosome 5"/>
</dbReference>
<reference evidence="1 2" key="1">
    <citation type="journal article" date="2020" name="Cell">
        <title>Large-Scale Comparative Analyses of Tick Genomes Elucidate Their Genetic Diversity and Vector Capacities.</title>
        <authorList>
            <consortium name="Tick Genome and Microbiome Consortium (TIGMIC)"/>
            <person name="Jia N."/>
            <person name="Wang J."/>
            <person name="Shi W."/>
            <person name="Du L."/>
            <person name="Sun Y."/>
            <person name="Zhan W."/>
            <person name="Jiang J.F."/>
            <person name="Wang Q."/>
            <person name="Zhang B."/>
            <person name="Ji P."/>
            <person name="Bell-Sakyi L."/>
            <person name="Cui X.M."/>
            <person name="Yuan T.T."/>
            <person name="Jiang B.G."/>
            <person name="Yang W.F."/>
            <person name="Lam T.T."/>
            <person name="Chang Q.C."/>
            <person name="Ding S.J."/>
            <person name="Wang X.J."/>
            <person name="Zhu J.G."/>
            <person name="Ruan X.D."/>
            <person name="Zhao L."/>
            <person name="Wei J.T."/>
            <person name="Ye R.Z."/>
            <person name="Que T.C."/>
            <person name="Du C.H."/>
            <person name="Zhou Y.H."/>
            <person name="Cheng J.X."/>
            <person name="Dai P.F."/>
            <person name="Guo W.B."/>
            <person name="Han X.H."/>
            <person name="Huang E.J."/>
            <person name="Li L.F."/>
            <person name="Wei W."/>
            <person name="Gao Y.C."/>
            <person name="Liu J.Z."/>
            <person name="Shao H.Z."/>
            <person name="Wang X."/>
            <person name="Wang C.C."/>
            <person name="Yang T.C."/>
            <person name="Huo Q.B."/>
            <person name="Li W."/>
            <person name="Chen H.Y."/>
            <person name="Chen S.E."/>
            <person name="Zhou L.G."/>
            <person name="Ni X.B."/>
            <person name="Tian J.H."/>
            <person name="Sheng Y."/>
            <person name="Liu T."/>
            <person name="Pan Y.S."/>
            <person name="Xia L.Y."/>
            <person name="Li J."/>
            <person name="Zhao F."/>
            <person name="Cao W.C."/>
        </authorList>
    </citation>
    <scope>NUCLEOTIDE SEQUENCE [LARGE SCALE GENOMIC DNA]</scope>
    <source>
        <strain evidence="1">HaeL-2018</strain>
    </source>
</reference>
<gene>
    <name evidence="1" type="ORF">HPB48_007337</name>
</gene>
<keyword evidence="2" id="KW-1185">Reference proteome</keyword>
<proteinExistence type="predicted"/>
<evidence type="ECO:0000313" key="2">
    <source>
        <dbReference type="Proteomes" id="UP000821853"/>
    </source>
</evidence>
<protein>
    <submittedName>
        <fullName evidence="1">Uncharacterized protein</fullName>
    </submittedName>
</protein>
<sequence length="61" mass="6475">MVQNTATISTPSAEAAKALSQVKQFRIKNVTYPVQLYGQAPDHSVKGIIRGAPSISQCGNC</sequence>